<evidence type="ECO:0000313" key="4">
    <source>
        <dbReference type="Proteomes" id="UP001596432"/>
    </source>
</evidence>
<dbReference type="Pfam" id="PF26240">
    <property type="entry name" value="DUF8055"/>
    <property type="match status" value="1"/>
</dbReference>
<feature type="domain" description="DUF8055" evidence="2">
    <location>
        <begin position="4"/>
        <end position="119"/>
    </location>
</feature>
<dbReference type="AlphaFoldDB" id="A0ABD5Y9K9"/>
<comment type="caution">
    <text evidence="3">The sequence shown here is derived from an EMBL/GenBank/DDBJ whole genome shotgun (WGS) entry which is preliminary data.</text>
</comment>
<proteinExistence type="predicted"/>
<sequence>MTSPYRDRIDDLAADARRARESFDPPTDPPDEERAMAFCRDGVGEAVAVYVDARSGDWDRFGDAEFDRLERAMNEYLELYARCYGVELDAEYSVRTAAEALVDTHNVADVARILTSVPERSPAGTATD</sequence>
<accession>A0ABD5Y9K9</accession>
<reference evidence="3 4" key="1">
    <citation type="journal article" date="2019" name="Int. J. Syst. Evol. Microbiol.">
        <title>The Global Catalogue of Microorganisms (GCM) 10K type strain sequencing project: providing services to taxonomists for standard genome sequencing and annotation.</title>
        <authorList>
            <consortium name="The Broad Institute Genomics Platform"/>
            <consortium name="The Broad Institute Genome Sequencing Center for Infectious Disease"/>
            <person name="Wu L."/>
            <person name="Ma J."/>
        </authorList>
    </citation>
    <scope>NUCLEOTIDE SEQUENCE [LARGE SCALE GENOMIC DNA]</scope>
    <source>
        <strain evidence="3 4">XZYJT29</strain>
    </source>
</reference>
<dbReference type="EMBL" id="JBHTAS010000001">
    <property type="protein sequence ID" value="MFC7142384.1"/>
    <property type="molecule type" value="Genomic_DNA"/>
</dbReference>
<dbReference type="InterPro" id="IPR058368">
    <property type="entry name" value="DUF8055"/>
</dbReference>
<dbReference type="RefSeq" id="WP_274323451.1">
    <property type="nucleotide sequence ID" value="NZ_CP118158.1"/>
</dbReference>
<gene>
    <name evidence="3" type="ORF">ACFQMA_21420</name>
</gene>
<dbReference type="GeneID" id="78822724"/>
<evidence type="ECO:0000256" key="1">
    <source>
        <dbReference type="SAM" id="MobiDB-lite"/>
    </source>
</evidence>
<name>A0ABD5Y9K9_9EURY</name>
<dbReference type="Proteomes" id="UP001596432">
    <property type="component" value="Unassembled WGS sequence"/>
</dbReference>
<evidence type="ECO:0000259" key="2">
    <source>
        <dbReference type="Pfam" id="PF26240"/>
    </source>
</evidence>
<feature type="region of interest" description="Disordered" evidence="1">
    <location>
        <begin position="1"/>
        <end position="33"/>
    </location>
</feature>
<feature type="compositionally biased region" description="Basic and acidic residues" evidence="1">
    <location>
        <begin position="1"/>
        <end position="23"/>
    </location>
</feature>
<keyword evidence="4" id="KW-1185">Reference proteome</keyword>
<protein>
    <recommendedName>
        <fullName evidence="2">DUF8055 domain-containing protein</fullName>
    </recommendedName>
</protein>
<organism evidence="3 4">
    <name type="scientific">Halosimplex aquaticum</name>
    <dbReference type="NCBI Taxonomy" id="3026162"/>
    <lineage>
        <taxon>Archaea</taxon>
        <taxon>Methanobacteriati</taxon>
        <taxon>Methanobacteriota</taxon>
        <taxon>Stenosarchaea group</taxon>
        <taxon>Halobacteria</taxon>
        <taxon>Halobacteriales</taxon>
        <taxon>Haloarculaceae</taxon>
        <taxon>Halosimplex</taxon>
    </lineage>
</organism>
<evidence type="ECO:0000313" key="3">
    <source>
        <dbReference type="EMBL" id="MFC7142384.1"/>
    </source>
</evidence>